<accession>A0A835T8F4</accession>
<reference evidence="2" key="1">
    <citation type="journal article" date="2020" name="bioRxiv">
        <title>Comparative genomics of Chlamydomonas.</title>
        <authorList>
            <person name="Craig R.J."/>
            <person name="Hasan A.R."/>
            <person name="Ness R.W."/>
            <person name="Keightley P.D."/>
        </authorList>
    </citation>
    <scope>NUCLEOTIDE SEQUENCE</scope>
    <source>
        <strain evidence="2">CCAP 11/173</strain>
    </source>
</reference>
<proteinExistence type="predicted"/>
<name>A0A835T8F4_9CHLO</name>
<dbReference type="Proteomes" id="UP000613740">
    <property type="component" value="Unassembled WGS sequence"/>
</dbReference>
<dbReference type="EMBL" id="JAEHOD010000037">
    <property type="protein sequence ID" value="KAG2440603.1"/>
    <property type="molecule type" value="Genomic_DNA"/>
</dbReference>
<keyword evidence="3" id="KW-1185">Reference proteome</keyword>
<evidence type="ECO:0000313" key="3">
    <source>
        <dbReference type="Proteomes" id="UP000613740"/>
    </source>
</evidence>
<gene>
    <name evidence="2" type="ORF">HYH02_010182</name>
</gene>
<organism evidence="2 3">
    <name type="scientific">Chlamydomonas schloesseri</name>
    <dbReference type="NCBI Taxonomy" id="2026947"/>
    <lineage>
        <taxon>Eukaryota</taxon>
        <taxon>Viridiplantae</taxon>
        <taxon>Chlorophyta</taxon>
        <taxon>core chlorophytes</taxon>
        <taxon>Chlorophyceae</taxon>
        <taxon>CS clade</taxon>
        <taxon>Chlamydomonadales</taxon>
        <taxon>Chlamydomonadaceae</taxon>
        <taxon>Chlamydomonas</taxon>
    </lineage>
</organism>
<evidence type="ECO:0000256" key="1">
    <source>
        <dbReference type="SAM" id="SignalP"/>
    </source>
</evidence>
<comment type="caution">
    <text evidence="2">The sequence shown here is derived from an EMBL/GenBank/DDBJ whole genome shotgun (WGS) entry which is preliminary data.</text>
</comment>
<feature type="chain" id="PRO_5032822672" evidence="1">
    <location>
        <begin position="21"/>
        <end position="110"/>
    </location>
</feature>
<keyword evidence="1" id="KW-0732">Signal</keyword>
<protein>
    <submittedName>
        <fullName evidence="2">Uncharacterized protein</fullName>
    </submittedName>
</protein>
<feature type="signal peptide" evidence="1">
    <location>
        <begin position="1"/>
        <end position="20"/>
    </location>
</feature>
<evidence type="ECO:0000313" key="2">
    <source>
        <dbReference type="EMBL" id="KAG2440603.1"/>
    </source>
</evidence>
<dbReference type="AlphaFoldDB" id="A0A835T8F4"/>
<sequence>MVDTCSRALFAAVWPLGSLAAADWLQGLGGELNADDLVAGGGRVAKVHARFGEMLRLLRAVVEHSSSGRGLTQAGRQAQMVGLHNKGLVTPRQVGLLEEREARLAARKWR</sequence>